<gene>
    <name evidence="10" type="ORF">B6S09_00625</name>
    <name evidence="11" type="ORF">LY04_00286</name>
</gene>
<comment type="cofactor">
    <cofactor evidence="1">
        <name>Mg(2+)</name>
        <dbReference type="ChEBI" id="CHEBI:18420"/>
    </cofactor>
</comment>
<dbReference type="CDD" id="cd18773">
    <property type="entry name" value="PDC1_HK_sensor"/>
    <property type="match status" value="1"/>
</dbReference>
<dbReference type="InterPro" id="IPR033479">
    <property type="entry name" value="dCache_1"/>
</dbReference>
<dbReference type="EMBL" id="NQJF01000001">
    <property type="protein sequence ID" value="OYD26123.1"/>
    <property type="molecule type" value="Genomic_DNA"/>
</dbReference>
<dbReference type="SMART" id="SM00267">
    <property type="entry name" value="GGDEF"/>
    <property type="match status" value="1"/>
</dbReference>
<keyword evidence="13" id="KW-1185">Reference proteome</keyword>
<evidence type="ECO:0000259" key="9">
    <source>
        <dbReference type="PROSITE" id="PS50887"/>
    </source>
</evidence>
<evidence type="ECO:0000256" key="4">
    <source>
        <dbReference type="ARBA" id="ARBA00022475"/>
    </source>
</evidence>
<dbReference type="GO" id="GO:0043709">
    <property type="term" value="P:cell adhesion involved in single-species biofilm formation"/>
    <property type="evidence" value="ECO:0007669"/>
    <property type="project" value="TreeGrafter"/>
</dbReference>
<name>A0A235CNH9_9GAMM</name>
<comment type="subcellular location">
    <subcellularLocation>
        <location evidence="2">Cell membrane</location>
        <topology evidence="2">Multi-pass membrane protein</topology>
    </subcellularLocation>
</comment>
<keyword evidence="5" id="KW-0812">Transmembrane</keyword>
<dbReference type="RefSeq" id="WP_094276565.1">
    <property type="nucleotide sequence ID" value="NZ_JBLWZI010000018.1"/>
</dbReference>
<dbReference type="CDD" id="cd12912">
    <property type="entry name" value="PDC2_MCP_like"/>
    <property type="match status" value="1"/>
</dbReference>
<evidence type="ECO:0000313" key="10">
    <source>
        <dbReference type="EMBL" id="OYD26123.1"/>
    </source>
</evidence>
<dbReference type="CDD" id="cd01949">
    <property type="entry name" value="GGDEF"/>
    <property type="match status" value="1"/>
</dbReference>
<dbReference type="Pfam" id="PF00990">
    <property type="entry name" value="GGDEF"/>
    <property type="match status" value="1"/>
</dbReference>
<evidence type="ECO:0000313" key="12">
    <source>
        <dbReference type="Proteomes" id="UP000243640"/>
    </source>
</evidence>
<dbReference type="EMBL" id="SODO01000001">
    <property type="protein sequence ID" value="TDW62231.1"/>
    <property type="molecule type" value="Genomic_DNA"/>
</dbReference>
<dbReference type="PANTHER" id="PTHR45138:SF9">
    <property type="entry name" value="DIGUANYLATE CYCLASE DGCM-RELATED"/>
    <property type="match status" value="1"/>
</dbReference>
<dbReference type="InterPro" id="IPR050469">
    <property type="entry name" value="Diguanylate_Cyclase"/>
</dbReference>
<dbReference type="NCBIfam" id="TIGR00254">
    <property type="entry name" value="GGDEF"/>
    <property type="match status" value="1"/>
</dbReference>
<evidence type="ECO:0000256" key="6">
    <source>
        <dbReference type="ARBA" id="ARBA00022989"/>
    </source>
</evidence>
<dbReference type="SUPFAM" id="SSF103190">
    <property type="entry name" value="Sensory domain-like"/>
    <property type="match status" value="2"/>
</dbReference>
<dbReference type="GO" id="GO:0005886">
    <property type="term" value="C:plasma membrane"/>
    <property type="evidence" value="ECO:0007669"/>
    <property type="project" value="UniProtKB-SubCell"/>
</dbReference>
<evidence type="ECO:0000256" key="5">
    <source>
        <dbReference type="ARBA" id="ARBA00022692"/>
    </source>
</evidence>
<feature type="domain" description="GGDEF" evidence="9">
    <location>
        <begin position="392"/>
        <end position="520"/>
    </location>
</feature>
<dbReference type="OrthoDB" id="9812260at2"/>
<evidence type="ECO:0000256" key="3">
    <source>
        <dbReference type="ARBA" id="ARBA00012528"/>
    </source>
</evidence>
<protein>
    <recommendedName>
        <fullName evidence="3">diguanylate cyclase</fullName>
        <ecNumber evidence="3">2.7.7.65</ecNumber>
    </recommendedName>
</protein>
<evidence type="ECO:0000256" key="2">
    <source>
        <dbReference type="ARBA" id="ARBA00004651"/>
    </source>
</evidence>
<evidence type="ECO:0000313" key="13">
    <source>
        <dbReference type="Proteomes" id="UP000295058"/>
    </source>
</evidence>
<dbReference type="Proteomes" id="UP000243640">
    <property type="component" value="Unassembled WGS sequence"/>
</dbReference>
<dbReference type="Gene3D" id="3.30.70.270">
    <property type="match status" value="1"/>
</dbReference>
<dbReference type="EC" id="2.7.7.65" evidence="3"/>
<dbReference type="Gene3D" id="3.30.450.20">
    <property type="entry name" value="PAS domain"/>
    <property type="match status" value="1"/>
</dbReference>
<dbReference type="Proteomes" id="UP000295058">
    <property type="component" value="Unassembled WGS sequence"/>
</dbReference>
<dbReference type="PROSITE" id="PS50887">
    <property type="entry name" value="GGDEF"/>
    <property type="match status" value="1"/>
</dbReference>
<dbReference type="InterPro" id="IPR029151">
    <property type="entry name" value="Sensor-like_sf"/>
</dbReference>
<dbReference type="Pfam" id="PF02743">
    <property type="entry name" value="dCache_1"/>
    <property type="match status" value="1"/>
</dbReference>
<dbReference type="GO" id="GO:0052621">
    <property type="term" value="F:diguanylate cyclase activity"/>
    <property type="evidence" value="ECO:0007669"/>
    <property type="project" value="UniProtKB-EC"/>
</dbReference>
<dbReference type="AlphaFoldDB" id="A0A235CNH9"/>
<dbReference type="PANTHER" id="PTHR45138">
    <property type="entry name" value="REGULATORY COMPONENTS OF SENSORY TRANSDUCTION SYSTEM"/>
    <property type="match status" value="1"/>
</dbReference>
<accession>A0A235CNH9</accession>
<dbReference type="InterPro" id="IPR043128">
    <property type="entry name" value="Rev_trsase/Diguanyl_cyclase"/>
</dbReference>
<dbReference type="SUPFAM" id="SSF55073">
    <property type="entry name" value="Nucleotide cyclase"/>
    <property type="match status" value="1"/>
</dbReference>
<keyword evidence="7" id="KW-0472">Membrane</keyword>
<dbReference type="FunFam" id="3.30.70.270:FF:000001">
    <property type="entry name" value="Diguanylate cyclase domain protein"/>
    <property type="match status" value="1"/>
</dbReference>
<evidence type="ECO:0000256" key="7">
    <source>
        <dbReference type="ARBA" id="ARBA00023136"/>
    </source>
</evidence>
<keyword evidence="4" id="KW-1003">Cell membrane</keyword>
<keyword evidence="6" id="KW-1133">Transmembrane helix</keyword>
<comment type="catalytic activity">
    <reaction evidence="8">
        <text>2 GTP = 3',3'-c-di-GMP + 2 diphosphate</text>
        <dbReference type="Rhea" id="RHEA:24898"/>
        <dbReference type="ChEBI" id="CHEBI:33019"/>
        <dbReference type="ChEBI" id="CHEBI:37565"/>
        <dbReference type="ChEBI" id="CHEBI:58805"/>
        <dbReference type="EC" id="2.7.7.65"/>
    </reaction>
</comment>
<organism evidence="10 12">
    <name type="scientific">Oceanimonas baumannii</name>
    <dbReference type="NCBI Taxonomy" id="129578"/>
    <lineage>
        <taxon>Bacteria</taxon>
        <taxon>Pseudomonadati</taxon>
        <taxon>Pseudomonadota</taxon>
        <taxon>Gammaproteobacteria</taxon>
        <taxon>Aeromonadales</taxon>
        <taxon>Aeromonadaceae</taxon>
        <taxon>Oceanimonas</taxon>
    </lineage>
</organism>
<proteinExistence type="predicted"/>
<comment type="caution">
    <text evidence="10">The sequence shown here is derived from an EMBL/GenBank/DDBJ whole genome shotgun (WGS) entry which is preliminary data.</text>
</comment>
<reference evidence="11 13" key="2">
    <citation type="submission" date="2019-03" db="EMBL/GenBank/DDBJ databases">
        <title>Genomic Encyclopedia of Archaeal and Bacterial Type Strains, Phase II (KMG-II): from individual species to whole genera.</title>
        <authorList>
            <person name="Goeker M."/>
        </authorList>
    </citation>
    <scope>NUCLEOTIDE SEQUENCE [LARGE SCALE GENOMIC DNA]</scope>
    <source>
        <strain evidence="11 13">DSM 15594</strain>
    </source>
</reference>
<dbReference type="GO" id="GO:1902201">
    <property type="term" value="P:negative regulation of bacterial-type flagellum-dependent cell motility"/>
    <property type="evidence" value="ECO:0007669"/>
    <property type="project" value="TreeGrafter"/>
</dbReference>
<dbReference type="InterPro" id="IPR000160">
    <property type="entry name" value="GGDEF_dom"/>
</dbReference>
<evidence type="ECO:0000256" key="1">
    <source>
        <dbReference type="ARBA" id="ARBA00001946"/>
    </source>
</evidence>
<dbReference type="InterPro" id="IPR029787">
    <property type="entry name" value="Nucleotide_cyclase"/>
</dbReference>
<sequence>MFSRPLPRLTLRNLMLAMAVFSVIITLCNSFYATYEVQRTLLINNTLEANRVYAAKLAELTESFIQSTRRQLAYSAGLLNNNMNNEQMLMAEARRLHEQSNAFNSVVIVNAKGIIIAASPDTLQVKGVQLSSANARQSLQAQAPLITDPFVSPSGNYIISLSHPMFSDNGDYLGYVAGTIYLQRSNILGEILGKHYYQDGSYLYVVDKHKTLIYHPEEQYIGERVSNNAAIDTVLAGKEGVLNVVNSHDVDMLTGFAPVASTHWGIVAQRPKEATLASINNHLFNVFVKSIPIALLTLAGIWLSAIFISRPLWQLAKSAEKMNKQDVQQDISGVRSWYFEAAQLKSAILRGIALFHDHINKLHTDSHTDAMTGLLNRRGMQHMLDSYEQRQTPFALIALDIDHFKNVNDTFGHDIGDNVIKQLALIMQEQARRNDILCRSGGEEFMIFLPATDATNALEVAERLRRKVENTIMDDVGSIRISLGVSHWPGRAMTIRRALKQADIALYQAKHQGRNQSVLN</sequence>
<evidence type="ECO:0000313" key="11">
    <source>
        <dbReference type="EMBL" id="TDW62231.1"/>
    </source>
</evidence>
<evidence type="ECO:0000256" key="8">
    <source>
        <dbReference type="ARBA" id="ARBA00034247"/>
    </source>
</evidence>
<reference evidence="10 12" key="1">
    <citation type="submission" date="2017-08" db="EMBL/GenBank/DDBJ databases">
        <title>Draft Genome Sequence of the Marine Bacterium Oceanimonas baumannii ATCC 700832.</title>
        <authorList>
            <person name="Mcclelland W.D."/>
            <person name="Brennan M.A."/>
            <person name="Trachtenberg A.M."/>
            <person name="Maclea K.S."/>
        </authorList>
    </citation>
    <scope>NUCLEOTIDE SEQUENCE [LARGE SCALE GENOMIC DNA]</scope>
    <source>
        <strain evidence="10 12">ATCC 700832</strain>
    </source>
</reference>